<gene>
    <name evidence="2" type="ORF">DPX16_20832</name>
</gene>
<dbReference type="PANTHER" id="PTHR47440:SF1">
    <property type="entry name" value="RHO_RAC GUANINE NUCLEOTIDE EXCHANGE FACTOR 18"/>
    <property type="match status" value="1"/>
</dbReference>
<evidence type="ECO:0000256" key="1">
    <source>
        <dbReference type="SAM" id="MobiDB-lite"/>
    </source>
</evidence>
<evidence type="ECO:0000313" key="3">
    <source>
        <dbReference type="Proteomes" id="UP000281406"/>
    </source>
</evidence>
<reference evidence="2 3" key="1">
    <citation type="submission" date="2018-10" db="EMBL/GenBank/DDBJ databases">
        <title>Genome assembly for a Yunnan-Guizhou Plateau 3E fish, Anabarilius grahami (Regan), and its evolutionary and genetic applications.</title>
        <authorList>
            <person name="Jiang W."/>
        </authorList>
    </citation>
    <scope>NUCLEOTIDE SEQUENCE [LARGE SCALE GENOMIC DNA]</scope>
    <source>
        <strain evidence="2">AG-KIZ</strain>
        <tissue evidence="2">Muscle</tissue>
    </source>
</reference>
<dbReference type="AlphaFoldDB" id="A0A3N0ZAK3"/>
<feature type="region of interest" description="Disordered" evidence="1">
    <location>
        <begin position="105"/>
        <end position="126"/>
    </location>
</feature>
<proteinExistence type="predicted"/>
<dbReference type="Proteomes" id="UP000281406">
    <property type="component" value="Unassembled WGS sequence"/>
</dbReference>
<evidence type="ECO:0000313" key="2">
    <source>
        <dbReference type="EMBL" id="ROL55456.1"/>
    </source>
</evidence>
<feature type="region of interest" description="Disordered" evidence="1">
    <location>
        <begin position="33"/>
        <end position="61"/>
    </location>
</feature>
<dbReference type="PANTHER" id="PTHR47440">
    <property type="entry name" value="RIKEN CDNA A430078G23 GENE"/>
    <property type="match status" value="1"/>
</dbReference>
<comment type="caution">
    <text evidence="2">The sequence shown here is derived from an EMBL/GenBank/DDBJ whole genome shotgun (WGS) entry which is preliminary data.</text>
</comment>
<dbReference type="EMBL" id="RJVU01000282">
    <property type="protein sequence ID" value="ROL55456.1"/>
    <property type="molecule type" value="Genomic_DNA"/>
</dbReference>
<name>A0A3N0ZAK3_ANAGA</name>
<dbReference type="InterPro" id="IPR053089">
    <property type="entry name" value="Rho_GEF18"/>
</dbReference>
<organism evidence="2 3">
    <name type="scientific">Anabarilius grahami</name>
    <name type="common">Kanglang fish</name>
    <name type="synonym">Barilius grahami</name>
    <dbReference type="NCBI Taxonomy" id="495550"/>
    <lineage>
        <taxon>Eukaryota</taxon>
        <taxon>Metazoa</taxon>
        <taxon>Chordata</taxon>
        <taxon>Craniata</taxon>
        <taxon>Vertebrata</taxon>
        <taxon>Euteleostomi</taxon>
        <taxon>Actinopterygii</taxon>
        <taxon>Neopterygii</taxon>
        <taxon>Teleostei</taxon>
        <taxon>Ostariophysi</taxon>
        <taxon>Cypriniformes</taxon>
        <taxon>Xenocyprididae</taxon>
        <taxon>Xenocypridinae</taxon>
        <taxon>Xenocypridinae incertae sedis</taxon>
        <taxon>Anabarilius</taxon>
    </lineage>
</organism>
<accession>A0A3N0ZAK3</accession>
<protein>
    <submittedName>
        <fullName evidence="2">Rho guanine nucleotide exchange factor 18</fullName>
    </submittedName>
</protein>
<feature type="region of interest" description="Disordered" evidence="1">
    <location>
        <begin position="139"/>
        <end position="174"/>
    </location>
</feature>
<sequence>MPRSFLRRCYRTDTSRFSAALRDPCSALTPINGSSRTSRCASGMTVPPKGHSAQPAASSNLTVSHNSSSWKLLTAIQTLSPFPLLPSQAIISQQDSHIELQRTSLLTAERDRPGSRNRGTDVLLEQEKQRNLEKHREELANFQRLQSQHRQEQARWEREREKQRRQAEADQQRLKEREEECRRLEVRLAEERQELERQRQTYQQDLERLRESTRSVEKERERLEQQRKLKKHNTVPNTAALYAQEVGQVRCHLTLVSILTIRLHKILGSLGWPHKLKLLNYLKFI</sequence>
<feature type="compositionally biased region" description="Basic and acidic residues" evidence="1">
    <location>
        <begin position="149"/>
        <end position="174"/>
    </location>
</feature>
<dbReference type="OrthoDB" id="28045at2759"/>
<keyword evidence="3" id="KW-1185">Reference proteome</keyword>